<comment type="similarity">
    <text evidence="1">Belongs to the DNAI7 family.</text>
</comment>
<dbReference type="EMBL" id="JAWJWE010000036">
    <property type="protein sequence ID" value="KAK6629553.1"/>
    <property type="molecule type" value="Genomic_DNA"/>
</dbReference>
<comment type="caution">
    <text evidence="5">The sequence shown here is derived from an EMBL/GenBank/DDBJ whole genome shotgun (WGS) entry which is preliminary data.</text>
</comment>
<dbReference type="AlphaFoldDB" id="A0AAN8Q0J7"/>
<dbReference type="InterPro" id="IPR031826">
    <property type="entry name" value="IC97/Casc1_N"/>
</dbReference>
<proteinExistence type="inferred from homology"/>
<dbReference type="Pfam" id="PF15927">
    <property type="entry name" value="Casc1_N"/>
    <property type="match status" value="1"/>
</dbReference>
<dbReference type="PRINTS" id="PR02043">
    <property type="entry name" value="CANCERSCCP1"/>
</dbReference>
<evidence type="ECO:0008006" key="7">
    <source>
        <dbReference type="Google" id="ProtNLM"/>
    </source>
</evidence>
<feature type="domain" description="CASC1 C-terminal" evidence="3">
    <location>
        <begin position="506"/>
        <end position="576"/>
    </location>
</feature>
<name>A0AAN8Q0J7_POLSC</name>
<dbReference type="GO" id="GO:0048487">
    <property type="term" value="F:beta-tubulin binding"/>
    <property type="evidence" value="ECO:0007669"/>
    <property type="project" value="TreeGrafter"/>
</dbReference>
<feature type="region of interest" description="Disordered" evidence="2">
    <location>
        <begin position="1"/>
        <end position="27"/>
    </location>
</feature>
<evidence type="ECO:0000256" key="2">
    <source>
        <dbReference type="SAM" id="MobiDB-lite"/>
    </source>
</evidence>
<dbReference type="Proteomes" id="UP001372834">
    <property type="component" value="Unassembled WGS sequence"/>
</dbReference>
<sequence length="728" mass="85516">MYFAVKQEQVNQQEGAEDDAADKKKKKMTPAMLKKLQSKLAEEAKHQIIRQRQEYLRETKARVQAEWEANHAKMEVYEAEFMWRLSQLQNSYNILAKVDKYWEEYMTQLRTDAEWIRYVSGGRLPNPASGPEMNTYVYVWTEVENNSDMGYCITKTEEVMKLLDGLEALINHPAPDCTPKMLEDLKESRCKMRNLLQGNIDKATFYLFSRIESDMVPINVTTSKYTARCPYFLMSLWAELITPIPSTRGKEIRQPLKVVFEEAEVVVIVPVSLLDVHKVMRCMWLYYDHWSDRSQTYECAKVPAFYSQSNEVDLLQLFLDQNNLRQEILSERDKLEVLKKKKIGVLPLEPTLSQEITAWDSQPQRSLSEEVSYKEWEEEEEMARKTKSLLREGEVNLREWTILGDLLLVEVLHQPPQPKRLRYKHSVTLRQEASVLKNVDFYYKLPPPEPEEPEQLEEVDRRRLRRMNMSKSDVMSKYVQVQLKPCQSVMWFEEPKVAYWNSQLDCWSTEDICDVEIDDDEGLQTITFKSGRLGLFGLYVNRYCNLPYEDWLFEPDENDEIKFYLKTPKLELYFKIRVLKKKGLDVFPPPDATAYLENTESKHYVIEKVIYQVWGLFSKSFRFKRSKFNQSAGRFNIVFQAQEIYVGHQVDYCLIQNSMCSSYVLDITEDSLFYSPDAASTRLCAVEPYGLLYNNCTLEARRLTETTSYLLIATVKEFLGLVRPLSFS</sequence>
<feature type="domain" description="IC97/Casc1 N-terminal" evidence="4">
    <location>
        <begin position="50"/>
        <end position="239"/>
    </location>
</feature>
<evidence type="ECO:0000259" key="3">
    <source>
        <dbReference type="Pfam" id="PF12366"/>
    </source>
</evidence>
<evidence type="ECO:0000313" key="5">
    <source>
        <dbReference type="EMBL" id="KAK6629553.1"/>
    </source>
</evidence>
<accession>A0AAN8Q0J7</accession>
<evidence type="ECO:0000256" key="1">
    <source>
        <dbReference type="ARBA" id="ARBA00024332"/>
    </source>
</evidence>
<dbReference type="GO" id="GO:0008017">
    <property type="term" value="F:microtubule binding"/>
    <property type="evidence" value="ECO:0007669"/>
    <property type="project" value="TreeGrafter"/>
</dbReference>
<dbReference type="PANTHER" id="PTHR20929">
    <property type="entry name" value="LUNG ADENOMA SUSCEPTIBILITY 1-RELATED"/>
    <property type="match status" value="1"/>
</dbReference>
<gene>
    <name evidence="5" type="ORF">RUM43_003370</name>
</gene>
<dbReference type="PANTHER" id="PTHR20929:SF11">
    <property type="entry name" value="DYNEIN AXONEMAL INTERMEDIATE CHAIN 7"/>
    <property type="match status" value="1"/>
</dbReference>
<dbReference type="Pfam" id="PF12366">
    <property type="entry name" value="Casc1_C"/>
    <property type="match status" value="1"/>
</dbReference>
<dbReference type="InterPro" id="IPR023247">
    <property type="entry name" value="IC97/Dnai7-like"/>
</dbReference>
<organism evidence="5 6">
    <name type="scientific">Polyplax serrata</name>
    <name type="common">Common mouse louse</name>
    <dbReference type="NCBI Taxonomy" id="468196"/>
    <lineage>
        <taxon>Eukaryota</taxon>
        <taxon>Metazoa</taxon>
        <taxon>Ecdysozoa</taxon>
        <taxon>Arthropoda</taxon>
        <taxon>Hexapoda</taxon>
        <taxon>Insecta</taxon>
        <taxon>Pterygota</taxon>
        <taxon>Neoptera</taxon>
        <taxon>Paraneoptera</taxon>
        <taxon>Psocodea</taxon>
        <taxon>Troctomorpha</taxon>
        <taxon>Phthiraptera</taxon>
        <taxon>Anoplura</taxon>
        <taxon>Polyplacidae</taxon>
        <taxon>Polyplax</taxon>
    </lineage>
</organism>
<evidence type="ECO:0000313" key="6">
    <source>
        <dbReference type="Proteomes" id="UP001372834"/>
    </source>
</evidence>
<dbReference type="GO" id="GO:0005930">
    <property type="term" value="C:axoneme"/>
    <property type="evidence" value="ECO:0007669"/>
    <property type="project" value="TreeGrafter"/>
</dbReference>
<reference evidence="5 6" key="1">
    <citation type="submission" date="2023-10" db="EMBL/GenBank/DDBJ databases">
        <title>Genomes of two closely related lineages of the louse Polyplax serrata with different host specificities.</title>
        <authorList>
            <person name="Martinu J."/>
            <person name="Tarabai H."/>
            <person name="Stefka J."/>
            <person name="Hypsa V."/>
        </authorList>
    </citation>
    <scope>NUCLEOTIDE SEQUENCE [LARGE SCALE GENOMIC DNA]</scope>
    <source>
        <strain evidence="5">HR10_N</strain>
    </source>
</reference>
<evidence type="ECO:0000259" key="4">
    <source>
        <dbReference type="Pfam" id="PF15927"/>
    </source>
</evidence>
<dbReference type="InterPro" id="IPR022110">
    <property type="entry name" value="CASC1_C"/>
</dbReference>
<protein>
    <recommendedName>
        <fullName evidence="7">Axonemal 84 kDa protein</fullName>
    </recommendedName>
</protein>